<dbReference type="GO" id="GO:0015288">
    <property type="term" value="F:porin activity"/>
    <property type="evidence" value="ECO:0007669"/>
    <property type="project" value="InterPro"/>
</dbReference>
<dbReference type="EMBL" id="CP036316">
    <property type="protein sequence ID" value="QDT63144.1"/>
    <property type="molecule type" value="Genomic_DNA"/>
</dbReference>
<evidence type="ECO:0000256" key="2">
    <source>
        <dbReference type="RuleBase" id="RU363072"/>
    </source>
</evidence>
<dbReference type="Pfam" id="PF04966">
    <property type="entry name" value="OprB"/>
    <property type="match status" value="1"/>
</dbReference>
<name>A0A517T442_9PLAN</name>
<dbReference type="InterPro" id="IPR052932">
    <property type="entry name" value="OprB_Porin"/>
</dbReference>
<dbReference type="KEGG" id="chya:V22_03620"/>
<dbReference type="PANTHER" id="PTHR37944:SF1">
    <property type="entry name" value="PORIN B"/>
    <property type="match status" value="1"/>
</dbReference>
<organism evidence="3 4">
    <name type="scientific">Calycomorphotria hydatis</name>
    <dbReference type="NCBI Taxonomy" id="2528027"/>
    <lineage>
        <taxon>Bacteria</taxon>
        <taxon>Pseudomonadati</taxon>
        <taxon>Planctomycetota</taxon>
        <taxon>Planctomycetia</taxon>
        <taxon>Planctomycetales</taxon>
        <taxon>Planctomycetaceae</taxon>
        <taxon>Calycomorphotria</taxon>
    </lineage>
</organism>
<evidence type="ECO:0000313" key="3">
    <source>
        <dbReference type="EMBL" id="QDT63144.1"/>
    </source>
</evidence>
<dbReference type="AlphaFoldDB" id="A0A517T442"/>
<dbReference type="GO" id="GO:0016020">
    <property type="term" value="C:membrane"/>
    <property type="evidence" value="ECO:0007669"/>
    <property type="project" value="InterPro"/>
</dbReference>
<gene>
    <name evidence="3" type="primary">oprB</name>
    <name evidence="3" type="ORF">V22_03620</name>
</gene>
<proteinExistence type="inferred from homology"/>
<dbReference type="PANTHER" id="PTHR37944">
    <property type="entry name" value="PORIN B"/>
    <property type="match status" value="1"/>
</dbReference>
<protein>
    <submittedName>
        <fullName evidence="3">Porin B</fullName>
    </submittedName>
</protein>
<dbReference type="InterPro" id="IPR038673">
    <property type="entry name" value="OprB_sf"/>
</dbReference>
<dbReference type="Proteomes" id="UP000319976">
    <property type="component" value="Chromosome"/>
</dbReference>
<dbReference type="RefSeq" id="WP_197439868.1">
    <property type="nucleotide sequence ID" value="NZ_CP036316.1"/>
</dbReference>
<dbReference type="InterPro" id="IPR007049">
    <property type="entry name" value="Carb-sel_porin_OprB"/>
</dbReference>
<dbReference type="GO" id="GO:0008643">
    <property type="term" value="P:carbohydrate transport"/>
    <property type="evidence" value="ECO:0007669"/>
    <property type="project" value="InterPro"/>
</dbReference>
<reference evidence="3 4" key="1">
    <citation type="submission" date="2019-02" db="EMBL/GenBank/DDBJ databases">
        <title>Deep-cultivation of Planctomycetes and their phenomic and genomic characterization uncovers novel biology.</title>
        <authorList>
            <person name="Wiegand S."/>
            <person name="Jogler M."/>
            <person name="Boedeker C."/>
            <person name="Pinto D."/>
            <person name="Vollmers J."/>
            <person name="Rivas-Marin E."/>
            <person name="Kohn T."/>
            <person name="Peeters S.H."/>
            <person name="Heuer A."/>
            <person name="Rast P."/>
            <person name="Oberbeckmann S."/>
            <person name="Bunk B."/>
            <person name="Jeske O."/>
            <person name="Meyerdierks A."/>
            <person name="Storesund J.E."/>
            <person name="Kallscheuer N."/>
            <person name="Luecker S."/>
            <person name="Lage O.M."/>
            <person name="Pohl T."/>
            <person name="Merkel B.J."/>
            <person name="Hornburger P."/>
            <person name="Mueller R.-W."/>
            <person name="Bruemmer F."/>
            <person name="Labrenz M."/>
            <person name="Spormann A.M."/>
            <person name="Op den Camp H."/>
            <person name="Overmann J."/>
            <person name="Amann R."/>
            <person name="Jetten M.S.M."/>
            <person name="Mascher T."/>
            <person name="Medema M.H."/>
            <person name="Devos D.P."/>
            <person name="Kaster A.-K."/>
            <person name="Ovreas L."/>
            <person name="Rohde M."/>
            <person name="Galperin M.Y."/>
            <person name="Jogler C."/>
        </authorList>
    </citation>
    <scope>NUCLEOTIDE SEQUENCE [LARGE SCALE GENOMIC DNA]</scope>
    <source>
        <strain evidence="3 4">V22</strain>
    </source>
</reference>
<keyword evidence="4" id="KW-1185">Reference proteome</keyword>
<evidence type="ECO:0000256" key="1">
    <source>
        <dbReference type="ARBA" id="ARBA00008769"/>
    </source>
</evidence>
<sequence>MSSSRATILILTILFGGELIFAAECDECCCDEVLSCDGYEVLSSDSIWTQSQLTGDWLGVRDMLAESGIVVQSSLTQFYQGVTSGGNDQTFEYGNKFDLYINADTGKLGLWEGGILQVHAADWQFGENINGEAVTLAPSNANLLTPENQPSFALTNLLYTHMLDDEYSVIFGRYNALDFWMALYPDYGRGVDGFMNISILFPLNAVPAIPLISNVAGIQKVGPDGYEAGFYVYETQNSPTTVGLDFPNGVTLAGLVRENTRFGGLQGTHTLGGIYATGEFTSFDTSGWVIIPGGGVIPARQTGTWSVVYIAEQRLWEDHCNAKRYVKAFGQVGYSDPNTSAFSVTGAVGIEAFGLLDSRPGDRAGIAYFYTGLNDDFKDLFALGANPLEDPHGGEVYYNAEVTPWCHITADLQVINPAAESNDTAIVCGLRAKIDL</sequence>
<accession>A0A517T442</accession>
<comment type="similarity">
    <text evidence="1 2">Belongs to the OprB family.</text>
</comment>
<evidence type="ECO:0000313" key="4">
    <source>
        <dbReference type="Proteomes" id="UP000319976"/>
    </source>
</evidence>
<dbReference type="Gene3D" id="2.40.160.180">
    <property type="entry name" value="Carbohydrate-selective porin OprB"/>
    <property type="match status" value="1"/>
</dbReference>